<keyword evidence="2" id="KW-1185">Reference proteome</keyword>
<reference evidence="1 2" key="1">
    <citation type="journal article" date="2022" name="DNA Res.">
        <title>Chromosomal-level genome assembly of the orchid tree Bauhinia variegata (Leguminosae; Cercidoideae) supports the allotetraploid origin hypothesis of Bauhinia.</title>
        <authorList>
            <person name="Zhong Y."/>
            <person name="Chen Y."/>
            <person name="Zheng D."/>
            <person name="Pang J."/>
            <person name="Liu Y."/>
            <person name="Luo S."/>
            <person name="Meng S."/>
            <person name="Qian L."/>
            <person name="Wei D."/>
            <person name="Dai S."/>
            <person name="Zhou R."/>
        </authorList>
    </citation>
    <scope>NUCLEOTIDE SEQUENCE [LARGE SCALE GENOMIC DNA]</scope>
    <source>
        <strain evidence="1">BV-YZ2020</strain>
    </source>
</reference>
<name>A0ACB9NDV6_BAUVA</name>
<gene>
    <name evidence="1" type="ORF">L6164_018643</name>
</gene>
<evidence type="ECO:0000313" key="1">
    <source>
        <dbReference type="EMBL" id="KAI4333889.1"/>
    </source>
</evidence>
<organism evidence="1 2">
    <name type="scientific">Bauhinia variegata</name>
    <name type="common">Purple orchid tree</name>
    <name type="synonym">Phanera variegata</name>
    <dbReference type="NCBI Taxonomy" id="167791"/>
    <lineage>
        <taxon>Eukaryota</taxon>
        <taxon>Viridiplantae</taxon>
        <taxon>Streptophyta</taxon>
        <taxon>Embryophyta</taxon>
        <taxon>Tracheophyta</taxon>
        <taxon>Spermatophyta</taxon>
        <taxon>Magnoliopsida</taxon>
        <taxon>eudicotyledons</taxon>
        <taxon>Gunneridae</taxon>
        <taxon>Pentapetalae</taxon>
        <taxon>rosids</taxon>
        <taxon>fabids</taxon>
        <taxon>Fabales</taxon>
        <taxon>Fabaceae</taxon>
        <taxon>Cercidoideae</taxon>
        <taxon>Cercideae</taxon>
        <taxon>Bauhiniinae</taxon>
        <taxon>Bauhinia</taxon>
    </lineage>
</organism>
<dbReference type="EMBL" id="CM039432">
    <property type="protein sequence ID" value="KAI4333889.1"/>
    <property type="molecule type" value="Genomic_DNA"/>
</dbReference>
<protein>
    <submittedName>
        <fullName evidence="1">Uncharacterized protein</fullName>
    </submittedName>
</protein>
<accession>A0ACB9NDV6</accession>
<sequence length="218" mass="25103">MQRNNNSGSNQACAACKHQRKKCSENCALAPYFPASRNHEFHAVHKVFGVSNITKIVKNAKEEDRRRVVDSLIWEAFCRQKDPILGPYGEYRKVYDEYKKAFDELKIYRSQQNQVLQLPSQQGNVNFKSLQDLVAWNGTKGILKEEGVDNALSYAHDHSEINANNIDSTVYTYHHSNYLQSLEDMRPEAITQPYYISGRQYSQMNSKSMEGSIWEGEP</sequence>
<dbReference type="Proteomes" id="UP000828941">
    <property type="component" value="Chromosome 7"/>
</dbReference>
<evidence type="ECO:0000313" key="2">
    <source>
        <dbReference type="Proteomes" id="UP000828941"/>
    </source>
</evidence>
<proteinExistence type="predicted"/>
<comment type="caution">
    <text evidence="1">The sequence shown here is derived from an EMBL/GenBank/DDBJ whole genome shotgun (WGS) entry which is preliminary data.</text>
</comment>